<reference evidence="1 2" key="1">
    <citation type="submission" date="2019-03" db="EMBL/GenBank/DDBJ databases">
        <title>Genomic Encyclopedia of Type Strains, Phase III (KMG-III): the genomes of soil and plant-associated and newly described type strains.</title>
        <authorList>
            <person name="Whitman W."/>
        </authorList>
    </citation>
    <scope>NUCLEOTIDE SEQUENCE [LARGE SCALE GENOMIC DNA]</scope>
    <source>
        <strain evidence="1 2">CGMCC 1.12802</strain>
    </source>
</reference>
<protein>
    <submittedName>
        <fullName evidence="1">Uncharacterized protein</fullName>
    </submittedName>
</protein>
<name>A0A4V3H2S2_9FLAO</name>
<dbReference type="AlphaFoldDB" id="A0A4V3H2S2"/>
<keyword evidence="2" id="KW-1185">Reference proteome</keyword>
<organism evidence="1 2">
    <name type="scientific">Epilithonimonas xixisoli</name>
    <dbReference type="NCBI Taxonomy" id="1476462"/>
    <lineage>
        <taxon>Bacteria</taxon>
        <taxon>Pseudomonadati</taxon>
        <taxon>Bacteroidota</taxon>
        <taxon>Flavobacteriia</taxon>
        <taxon>Flavobacteriales</taxon>
        <taxon>Weeksellaceae</taxon>
        <taxon>Chryseobacterium group</taxon>
        <taxon>Epilithonimonas</taxon>
    </lineage>
</organism>
<accession>A0A4V3H2S2</accession>
<dbReference type="EMBL" id="SOEO01000001">
    <property type="protein sequence ID" value="TDX86171.1"/>
    <property type="molecule type" value="Genomic_DNA"/>
</dbReference>
<evidence type="ECO:0000313" key="2">
    <source>
        <dbReference type="Proteomes" id="UP000295313"/>
    </source>
</evidence>
<dbReference type="RefSeq" id="WP_133942808.1">
    <property type="nucleotide sequence ID" value="NZ_SOEO01000001.1"/>
</dbReference>
<sequence length="97" mass="11218">MPQDFLFDDQNEPEIKDGDFVIGESTYQHQKHLLLAEKGDYKQHPTAGVASKRYLERESPDEYARAIRQEFVADGMDVKSLKILENLELSIDAEYLK</sequence>
<dbReference type="OrthoDB" id="799440at2"/>
<evidence type="ECO:0000313" key="1">
    <source>
        <dbReference type="EMBL" id="TDX86171.1"/>
    </source>
</evidence>
<comment type="caution">
    <text evidence="1">The sequence shown here is derived from an EMBL/GenBank/DDBJ whole genome shotgun (WGS) entry which is preliminary data.</text>
</comment>
<gene>
    <name evidence="1" type="ORF">B0I22_0281</name>
</gene>
<dbReference type="Proteomes" id="UP000295313">
    <property type="component" value="Unassembled WGS sequence"/>
</dbReference>
<proteinExistence type="predicted"/>